<dbReference type="FunFam" id="3.40.50.300:FF:001456">
    <property type="entry name" value="ATP-dependent DNA helicase"/>
    <property type="match status" value="1"/>
</dbReference>
<dbReference type="PROSITE" id="PS50030">
    <property type="entry name" value="UBA"/>
    <property type="match status" value="1"/>
</dbReference>
<dbReference type="InterPro" id="IPR011545">
    <property type="entry name" value="DEAD/DEAH_box_helicase_dom"/>
</dbReference>
<dbReference type="FunFam" id="3.40.50.300:FF:001391">
    <property type="entry name" value="ATP-dependent DNA helicase"/>
    <property type="match status" value="1"/>
</dbReference>
<dbReference type="OrthoDB" id="10261556at2759"/>
<feature type="domain" description="Helicase C-terminal" evidence="12">
    <location>
        <begin position="507"/>
        <end position="651"/>
    </location>
</feature>
<evidence type="ECO:0000256" key="3">
    <source>
        <dbReference type="ARBA" id="ARBA00022741"/>
    </source>
</evidence>
<accession>A0A9D4U6R7</accession>
<dbReference type="PANTHER" id="PTHR13710">
    <property type="entry name" value="DNA HELICASE RECQ FAMILY MEMBER"/>
    <property type="match status" value="1"/>
</dbReference>
<comment type="caution">
    <text evidence="13">The sequence shown here is derived from an EMBL/GenBank/DDBJ whole genome shotgun (WGS) entry which is preliminary data.</text>
</comment>
<dbReference type="InterPro" id="IPR004589">
    <property type="entry name" value="DNA_helicase_ATP-dep_RecQ"/>
</dbReference>
<proteinExistence type="inferred from homology"/>
<dbReference type="GO" id="GO:0005634">
    <property type="term" value="C:nucleus"/>
    <property type="evidence" value="ECO:0007669"/>
    <property type="project" value="UniProtKB-SubCell"/>
</dbReference>
<reference evidence="13" key="1">
    <citation type="submission" date="2021-01" db="EMBL/GenBank/DDBJ databases">
        <title>Adiantum capillus-veneris genome.</title>
        <authorList>
            <person name="Fang Y."/>
            <person name="Liao Q."/>
        </authorList>
    </citation>
    <scope>NUCLEOTIDE SEQUENCE</scope>
    <source>
        <strain evidence="13">H3</strain>
        <tissue evidence="13">Leaf</tissue>
    </source>
</reference>
<dbReference type="Pfam" id="PF00271">
    <property type="entry name" value="Helicase_C"/>
    <property type="match status" value="1"/>
</dbReference>
<evidence type="ECO:0000256" key="7">
    <source>
        <dbReference type="ARBA" id="ARBA00034617"/>
    </source>
</evidence>
<dbReference type="Gene3D" id="3.40.50.300">
    <property type="entry name" value="P-loop containing nucleotide triphosphate hydrolases"/>
    <property type="match status" value="2"/>
</dbReference>
<feature type="domain" description="Helicase ATP-binding" evidence="11">
    <location>
        <begin position="137"/>
        <end position="313"/>
    </location>
</feature>
<feature type="compositionally biased region" description="Basic residues" evidence="9">
    <location>
        <begin position="872"/>
        <end position="881"/>
    </location>
</feature>
<comment type="catalytic activity">
    <reaction evidence="8">
        <text>ATP + H2O = ADP + phosphate + H(+)</text>
        <dbReference type="Rhea" id="RHEA:13065"/>
        <dbReference type="ChEBI" id="CHEBI:15377"/>
        <dbReference type="ChEBI" id="CHEBI:15378"/>
        <dbReference type="ChEBI" id="CHEBI:30616"/>
        <dbReference type="ChEBI" id="CHEBI:43474"/>
        <dbReference type="ChEBI" id="CHEBI:456216"/>
    </reaction>
</comment>
<feature type="compositionally biased region" description="Acidic residues" evidence="9">
    <location>
        <begin position="424"/>
        <end position="438"/>
    </location>
</feature>
<dbReference type="GO" id="GO:0005694">
    <property type="term" value="C:chromosome"/>
    <property type="evidence" value="ECO:0007669"/>
    <property type="project" value="TreeGrafter"/>
</dbReference>
<dbReference type="EC" id="5.6.2.4" evidence="8"/>
<dbReference type="SMART" id="SM00487">
    <property type="entry name" value="DEXDc"/>
    <property type="match status" value="1"/>
</dbReference>
<comment type="catalytic activity">
    <reaction evidence="7 8">
        <text>Couples ATP hydrolysis with the unwinding of duplex DNA by translocating in the 3'-5' direction.</text>
        <dbReference type="EC" id="5.6.2.4"/>
    </reaction>
</comment>
<dbReference type="CDD" id="cd17920">
    <property type="entry name" value="DEXHc_RecQ"/>
    <property type="match status" value="1"/>
</dbReference>
<keyword evidence="3 8" id="KW-0547">Nucleotide-binding</keyword>
<dbReference type="GO" id="GO:0003676">
    <property type="term" value="F:nucleic acid binding"/>
    <property type="evidence" value="ECO:0007669"/>
    <property type="project" value="InterPro"/>
</dbReference>
<dbReference type="InterPro" id="IPR036388">
    <property type="entry name" value="WH-like_DNA-bd_sf"/>
</dbReference>
<dbReference type="GO" id="GO:0009378">
    <property type="term" value="F:four-way junction helicase activity"/>
    <property type="evidence" value="ECO:0007669"/>
    <property type="project" value="TreeGrafter"/>
</dbReference>
<feature type="compositionally biased region" description="Basic residues" evidence="9">
    <location>
        <begin position="846"/>
        <end position="865"/>
    </location>
</feature>
<organism evidence="13 14">
    <name type="scientific">Adiantum capillus-veneris</name>
    <name type="common">Maidenhair fern</name>
    <dbReference type="NCBI Taxonomy" id="13818"/>
    <lineage>
        <taxon>Eukaryota</taxon>
        <taxon>Viridiplantae</taxon>
        <taxon>Streptophyta</taxon>
        <taxon>Embryophyta</taxon>
        <taxon>Tracheophyta</taxon>
        <taxon>Polypodiopsida</taxon>
        <taxon>Polypodiidae</taxon>
        <taxon>Polypodiales</taxon>
        <taxon>Pteridineae</taxon>
        <taxon>Pteridaceae</taxon>
        <taxon>Vittarioideae</taxon>
        <taxon>Adiantum</taxon>
    </lineage>
</organism>
<name>A0A9D4U6R7_ADICA</name>
<comment type="similarity">
    <text evidence="1 8">Belongs to the helicase family. RecQ subfamily.</text>
</comment>
<keyword evidence="5 8" id="KW-0347">Helicase</keyword>
<dbReference type="PANTHER" id="PTHR13710:SF69">
    <property type="entry name" value="ATP-DEPENDENT DNA HELICASE Q-LIKE SIM"/>
    <property type="match status" value="1"/>
</dbReference>
<evidence type="ECO:0000313" key="13">
    <source>
        <dbReference type="EMBL" id="KAI5062052.1"/>
    </source>
</evidence>
<dbReference type="InterPro" id="IPR027417">
    <property type="entry name" value="P-loop_NTPase"/>
</dbReference>
<dbReference type="InterPro" id="IPR001650">
    <property type="entry name" value="Helicase_C-like"/>
</dbReference>
<dbReference type="AlphaFoldDB" id="A0A9D4U6R7"/>
<evidence type="ECO:0000259" key="12">
    <source>
        <dbReference type="PROSITE" id="PS51194"/>
    </source>
</evidence>
<dbReference type="PROSITE" id="PS51192">
    <property type="entry name" value="HELICASE_ATP_BIND_1"/>
    <property type="match status" value="1"/>
</dbReference>
<feature type="region of interest" description="Disordered" evidence="9">
    <location>
        <begin position="845"/>
        <end position="881"/>
    </location>
</feature>
<dbReference type="NCBIfam" id="TIGR00614">
    <property type="entry name" value="recQ_fam"/>
    <property type="match status" value="1"/>
</dbReference>
<evidence type="ECO:0000256" key="1">
    <source>
        <dbReference type="ARBA" id="ARBA00005446"/>
    </source>
</evidence>
<dbReference type="InterPro" id="IPR032284">
    <property type="entry name" value="RecQ_Zn-bd"/>
</dbReference>
<keyword evidence="6 8" id="KW-0067">ATP-binding</keyword>
<comment type="subcellular location">
    <subcellularLocation>
        <location evidence="8">Nucleus</location>
    </subcellularLocation>
</comment>
<feature type="compositionally biased region" description="Polar residues" evidence="9">
    <location>
        <begin position="706"/>
        <end position="720"/>
    </location>
</feature>
<keyword evidence="8" id="KW-0539">Nucleus</keyword>
<dbReference type="InterPro" id="IPR015940">
    <property type="entry name" value="UBA"/>
</dbReference>
<dbReference type="EMBL" id="JABFUD020000022">
    <property type="protein sequence ID" value="KAI5062052.1"/>
    <property type="molecule type" value="Genomic_DNA"/>
</dbReference>
<dbReference type="GO" id="GO:0000724">
    <property type="term" value="P:double-strand break repair via homologous recombination"/>
    <property type="evidence" value="ECO:0007669"/>
    <property type="project" value="TreeGrafter"/>
</dbReference>
<feature type="compositionally biased region" description="Basic and acidic residues" evidence="9">
    <location>
        <begin position="439"/>
        <end position="450"/>
    </location>
</feature>
<dbReference type="InterPro" id="IPR014001">
    <property type="entry name" value="Helicase_ATP-bd"/>
</dbReference>
<keyword evidence="14" id="KW-1185">Reference proteome</keyword>
<keyword evidence="2" id="KW-0934">Plastid</keyword>
<dbReference type="GO" id="GO:0016787">
    <property type="term" value="F:hydrolase activity"/>
    <property type="evidence" value="ECO:0007669"/>
    <property type="project" value="UniProtKB-KW"/>
</dbReference>
<feature type="domain" description="UBA" evidence="10">
    <location>
        <begin position="9"/>
        <end position="51"/>
    </location>
</feature>
<dbReference type="Pfam" id="PF16124">
    <property type="entry name" value="RecQ_Zn_bind"/>
    <property type="match status" value="1"/>
</dbReference>
<evidence type="ECO:0000256" key="9">
    <source>
        <dbReference type="SAM" id="MobiDB-lite"/>
    </source>
</evidence>
<dbReference type="SMART" id="SM00490">
    <property type="entry name" value="HELICc"/>
    <property type="match status" value="1"/>
</dbReference>
<evidence type="ECO:0000256" key="6">
    <source>
        <dbReference type="ARBA" id="ARBA00022840"/>
    </source>
</evidence>
<dbReference type="SUPFAM" id="SSF52540">
    <property type="entry name" value="P-loop containing nucleoside triphosphate hydrolases"/>
    <property type="match status" value="1"/>
</dbReference>
<evidence type="ECO:0000256" key="4">
    <source>
        <dbReference type="ARBA" id="ARBA00022801"/>
    </source>
</evidence>
<protein>
    <recommendedName>
        <fullName evidence="8">ATP-dependent DNA helicase</fullName>
        <ecNumber evidence="8">5.6.2.4</ecNumber>
    </recommendedName>
</protein>
<evidence type="ECO:0000259" key="10">
    <source>
        <dbReference type="PROSITE" id="PS50030"/>
    </source>
</evidence>
<feature type="region of interest" description="Disordered" evidence="9">
    <location>
        <begin position="706"/>
        <end position="729"/>
    </location>
</feature>
<gene>
    <name evidence="13" type="ORF">GOP47_0022591</name>
</gene>
<dbReference type="GO" id="GO:0005524">
    <property type="term" value="F:ATP binding"/>
    <property type="evidence" value="ECO:0007669"/>
    <property type="project" value="UniProtKB-KW"/>
</dbReference>
<sequence length="881" mass="98669">MDDGLVAASVSRDGLLSELLSMGFDISVATEAVTTQDIATLADAIEFLLAGNSQPVTASTSFQNSKPTLHVPAGHGPIKPATRLHADGCKAETIDEKWRACSVYGNEADDGLFDKVENALSKYFGFSRLKPFQMEALRAWANHQDCLVLAATGSGKSLCFQLPALLTGKVVIVVSPLISLMHDQCQQLSRRGISACFLGSGQGDKSVEKKAMAGMYSIVYVCPETLPRIIHSLKELACKRGIALFAIDEAHCISKWGHDFRPDYRRLSTLREVFKIQNLPGLKDPVPVMALTATATDCVQMDIMKSLKMDTGTTRVVRTTLFRPNLRFSVLHSKTCRPSSYPEDFKILLDYYTCGFGSSSQVSKCPSINTSCFIGNGSNLKLEKEKIRGDQKYAYWANRKTSAEVDEMNFESGDIYMGARQNEDQDEEEGEEEEDEDGSSDKGGNEDFDESQKARYLALKDDEEKGLTVDFLEDDDEDEMERLGGDFEVACNEILVDDPMFKNRSIQSRSPSRAVEEGPSIVYVPTRKEAESVAKFFCKSGLKAAPYHAKLAKGHLRRVHEQFHLGTMQVVVATIAFGMGIDKPDVRHIIHYGWPQSLEAYYQEAGRAGRDGLPSECILYCDITTLPSLLPSRRDQEQTQHALHMLDQCFRYGLSTNKCRANTLLQYFGEDLATTRCEICDVCSTGPPPLENLTMEAEILLMQLSSPTENHGPSNSQHGIVNQRKRRAGNERAYRHAIEEIAKYGEVPQRNCLWWRGFGRVVADAGYLKEASPVGRPPRKLIVPHLRNPEVTADGQKFLDDRRREGSVSFWVHPEGDMIQALLEPSRLSRAQEWGRGWGDPEVRKQRLARKKISRRPPRQKRQRRSRDNSRGRQKTRRVCA</sequence>
<evidence type="ECO:0000259" key="11">
    <source>
        <dbReference type="PROSITE" id="PS51192"/>
    </source>
</evidence>
<evidence type="ECO:0000256" key="5">
    <source>
        <dbReference type="ARBA" id="ARBA00022806"/>
    </source>
</evidence>
<keyword evidence="4 8" id="KW-0378">Hydrolase</keyword>
<dbReference type="PROSITE" id="PS51194">
    <property type="entry name" value="HELICASE_CTER"/>
    <property type="match status" value="1"/>
</dbReference>
<keyword evidence="2" id="KW-0150">Chloroplast</keyword>
<dbReference type="Gene3D" id="1.10.10.10">
    <property type="entry name" value="Winged helix-like DNA-binding domain superfamily/Winged helix DNA-binding domain"/>
    <property type="match status" value="1"/>
</dbReference>
<evidence type="ECO:0000313" key="14">
    <source>
        <dbReference type="Proteomes" id="UP000886520"/>
    </source>
</evidence>
<feature type="region of interest" description="Disordered" evidence="9">
    <location>
        <begin position="421"/>
        <end position="450"/>
    </location>
</feature>
<evidence type="ECO:0000256" key="8">
    <source>
        <dbReference type="RuleBase" id="RU364117"/>
    </source>
</evidence>
<dbReference type="GO" id="GO:0005737">
    <property type="term" value="C:cytoplasm"/>
    <property type="evidence" value="ECO:0007669"/>
    <property type="project" value="TreeGrafter"/>
</dbReference>
<dbReference type="GO" id="GO:0043138">
    <property type="term" value="F:3'-5' DNA helicase activity"/>
    <property type="evidence" value="ECO:0007669"/>
    <property type="project" value="UniProtKB-EC"/>
</dbReference>
<dbReference type="Pfam" id="PF00270">
    <property type="entry name" value="DEAD"/>
    <property type="match status" value="1"/>
</dbReference>
<evidence type="ECO:0000256" key="2">
    <source>
        <dbReference type="ARBA" id="ARBA00022528"/>
    </source>
</evidence>
<dbReference type="Proteomes" id="UP000886520">
    <property type="component" value="Chromosome 22"/>
</dbReference>